<dbReference type="EnsemblMetazoa" id="ASIC007031-RA">
    <property type="protein sequence ID" value="ASIC007031-PA"/>
    <property type="gene ID" value="ASIC007031"/>
</dbReference>
<dbReference type="EMBL" id="KE524989">
    <property type="protein sequence ID" value="KFB39582.1"/>
    <property type="molecule type" value="Genomic_DNA"/>
</dbReference>
<proteinExistence type="predicted"/>
<protein>
    <submittedName>
        <fullName evidence="1 2">Short chain dehydrogenase</fullName>
    </submittedName>
</protein>
<reference evidence="2" key="2">
    <citation type="submission" date="2020-05" db="UniProtKB">
        <authorList>
            <consortium name="EnsemblMetazoa"/>
        </authorList>
    </citation>
    <scope>IDENTIFICATION</scope>
</reference>
<evidence type="ECO:0000313" key="2">
    <source>
        <dbReference type="EnsemblMetazoa" id="ASIC007031-PA"/>
    </source>
</evidence>
<reference evidence="1 3" key="1">
    <citation type="journal article" date="2014" name="BMC Genomics">
        <title>Genome sequence of Anopheles sinensis provides insight into genetics basis of mosquito competence for malaria parasites.</title>
        <authorList>
            <person name="Zhou D."/>
            <person name="Zhang D."/>
            <person name="Ding G."/>
            <person name="Shi L."/>
            <person name="Hou Q."/>
            <person name="Ye Y."/>
            <person name="Xu Y."/>
            <person name="Zhou H."/>
            <person name="Xiong C."/>
            <person name="Li S."/>
            <person name="Yu J."/>
            <person name="Hong S."/>
            <person name="Yu X."/>
            <person name="Zou P."/>
            <person name="Chen C."/>
            <person name="Chang X."/>
            <person name="Wang W."/>
            <person name="Lv Y."/>
            <person name="Sun Y."/>
            <person name="Ma L."/>
            <person name="Shen B."/>
            <person name="Zhu C."/>
        </authorList>
    </citation>
    <scope>NUCLEOTIDE SEQUENCE [LARGE SCALE GENOMIC DNA]</scope>
</reference>
<keyword evidence="3" id="KW-1185">Reference proteome</keyword>
<dbReference type="Proteomes" id="UP000030765">
    <property type="component" value="Unassembled WGS sequence"/>
</dbReference>
<organism evidence="1">
    <name type="scientific">Anopheles sinensis</name>
    <name type="common">Mosquito</name>
    <dbReference type="NCBI Taxonomy" id="74873"/>
    <lineage>
        <taxon>Eukaryota</taxon>
        <taxon>Metazoa</taxon>
        <taxon>Ecdysozoa</taxon>
        <taxon>Arthropoda</taxon>
        <taxon>Hexapoda</taxon>
        <taxon>Insecta</taxon>
        <taxon>Pterygota</taxon>
        <taxon>Neoptera</taxon>
        <taxon>Endopterygota</taxon>
        <taxon>Diptera</taxon>
        <taxon>Nematocera</taxon>
        <taxon>Culicoidea</taxon>
        <taxon>Culicidae</taxon>
        <taxon>Anophelinae</taxon>
        <taxon>Anopheles</taxon>
    </lineage>
</organism>
<name>A0A084VNN8_ANOSI</name>
<dbReference type="EMBL" id="ATLV01014795">
    <property type="status" value="NOT_ANNOTATED_CDS"/>
    <property type="molecule type" value="Genomic_DNA"/>
</dbReference>
<accession>A0A084VNN8</accession>
<sequence>MNQAQSDEAQSVMCLTSVPSWHQRKLLVKRCGCSWRVASAYISNSIHTLTLTCTQSGSIDGQTAVSNRISVRTVETLDEYLINVKFVPTVIPCQSGSSKLTHARMCEWFLRALVVCHTMTTMAHGSWAECLWDQREQNRSLRFSIH</sequence>
<evidence type="ECO:0000313" key="1">
    <source>
        <dbReference type="EMBL" id="KFB39582.1"/>
    </source>
</evidence>
<gene>
    <name evidence="1" type="ORF">ZHAS_00007031</name>
</gene>
<evidence type="ECO:0000313" key="3">
    <source>
        <dbReference type="Proteomes" id="UP000030765"/>
    </source>
</evidence>
<dbReference type="AlphaFoldDB" id="A0A084VNN8"/>
<dbReference type="VEuPathDB" id="VectorBase:ASIC007031"/>